<feature type="domain" description="Protein kinase" evidence="3">
    <location>
        <begin position="379"/>
        <end position="555"/>
    </location>
</feature>
<dbReference type="PROSITE" id="PS00107">
    <property type="entry name" value="PROTEIN_KINASE_ATP"/>
    <property type="match status" value="1"/>
</dbReference>
<feature type="transmembrane region" description="Helical" evidence="2">
    <location>
        <begin position="161"/>
        <end position="180"/>
    </location>
</feature>
<dbReference type="PANTHER" id="PTHR45631:SF160">
    <property type="entry name" value="PROTEIN KINASE DOMAIN-CONTAINING PROTEIN"/>
    <property type="match status" value="1"/>
</dbReference>
<dbReference type="PANTHER" id="PTHR45631">
    <property type="entry name" value="OS07G0107800 PROTEIN-RELATED"/>
    <property type="match status" value="1"/>
</dbReference>
<keyword evidence="4" id="KW-0418">Kinase</keyword>
<evidence type="ECO:0000256" key="2">
    <source>
        <dbReference type="SAM" id="Phobius"/>
    </source>
</evidence>
<reference evidence="4 5" key="1">
    <citation type="submission" date="2020-12" db="EMBL/GenBank/DDBJ databases">
        <title>Concerted genomic and epigenomic changes stabilize Arabidopsis allopolyploids.</title>
        <authorList>
            <person name="Chen Z."/>
        </authorList>
    </citation>
    <scope>NUCLEOTIDE SEQUENCE [LARGE SCALE GENOMIC DNA]</scope>
    <source>
        <strain evidence="4">Allo738</strain>
        <tissue evidence="4">Leaf</tissue>
    </source>
</reference>
<dbReference type="GO" id="GO:0004672">
    <property type="term" value="F:protein kinase activity"/>
    <property type="evidence" value="ECO:0007669"/>
    <property type="project" value="InterPro"/>
</dbReference>
<keyword evidence="1" id="KW-0067">ATP-binding</keyword>
<dbReference type="Proteomes" id="UP000694240">
    <property type="component" value="Chromosome 4"/>
</dbReference>
<dbReference type="EMBL" id="JAEFBK010000004">
    <property type="protein sequence ID" value="KAG7614606.1"/>
    <property type="molecule type" value="Genomic_DNA"/>
</dbReference>
<keyword evidence="2" id="KW-1133">Transmembrane helix</keyword>
<accession>A0A8T2DUV0</accession>
<keyword evidence="5" id="KW-1185">Reference proteome</keyword>
<protein>
    <submittedName>
        <fullName evidence="4">Protein kinase-like domain superfamily</fullName>
    </submittedName>
</protein>
<dbReference type="AlphaFoldDB" id="A0A8T2DUV0"/>
<gene>
    <name evidence="4" type="ORF">ISN45_At04g000350</name>
</gene>
<evidence type="ECO:0000313" key="4">
    <source>
        <dbReference type="EMBL" id="KAG7614606.1"/>
    </source>
</evidence>
<sequence length="555" mass="60756">MISFSSNIRLHSDAKPFNYLSHSSYARAFSSKSDDFGSIVASGVTGSGDGNGNDWVEKAKDVVQTSVNAVAETAKKTKDVSDEMIPHVQQFLDSNPYLKDVIVPVSLTVTGTLFAWIVMPRILRRFHTYAMQSSAKLLPVGFSNEDIPYEKSFWGALEDPARYLVTFIAFAQIAAMVAPTTIAAQYFSPTVKGAVILSVVWFLYRWKTNVITRMLSAKSFGGLDRDKVLTLDKVSSVGLFAIGLMASAEACGVAVQSILTVEPVFMYANYGNLAKALDFDLYLQNSIPVQKLGRKQVIGCYVCVSASCQIPDEKTKKSVYIILLAASVTGVLGLVVAIALFLQYKKRHRNGGSGDGVRTGPMDTTKRYYKYSEVVKVTNNFERVLGQGGFGKVYHGVLNDDQVAVKILSESSAQGYEEFRAEVELLLRVHHKNLTALIGYCHEGKKMALIYEFMANGTLGDYLSEVVTGQPVIARSRTTAENIHITESTLMLSTGDIRGIVDPKLGERFDAGSAWKITEVAMACASSSSKNRPRMSHVVAELKESVSRARAQQVI</sequence>
<feature type="binding site" evidence="1">
    <location>
        <position position="406"/>
    </location>
    <ligand>
        <name>ATP</name>
        <dbReference type="ChEBI" id="CHEBI:30616"/>
    </ligand>
</feature>
<dbReference type="Pfam" id="PF07714">
    <property type="entry name" value="PK_Tyr_Ser-Thr"/>
    <property type="match status" value="1"/>
</dbReference>
<evidence type="ECO:0000259" key="3">
    <source>
        <dbReference type="PROSITE" id="PS50011"/>
    </source>
</evidence>
<dbReference type="InterPro" id="IPR000719">
    <property type="entry name" value="Prot_kinase_dom"/>
</dbReference>
<feature type="transmembrane region" description="Helical" evidence="2">
    <location>
        <begin position="101"/>
        <end position="119"/>
    </location>
</feature>
<keyword evidence="4" id="KW-0808">Transferase</keyword>
<keyword evidence="2" id="KW-0812">Transmembrane</keyword>
<evidence type="ECO:0000256" key="1">
    <source>
        <dbReference type="PROSITE-ProRule" id="PRU10141"/>
    </source>
</evidence>
<dbReference type="GO" id="GO:0005524">
    <property type="term" value="F:ATP binding"/>
    <property type="evidence" value="ECO:0007669"/>
    <property type="project" value="UniProtKB-UniRule"/>
</dbReference>
<dbReference type="FunFam" id="3.30.200.20:FF:000394">
    <property type="entry name" value="Leucine-rich repeat receptor-like protein kinase"/>
    <property type="match status" value="1"/>
</dbReference>
<feature type="transmembrane region" description="Helical" evidence="2">
    <location>
        <begin position="237"/>
        <end position="259"/>
    </location>
</feature>
<proteinExistence type="predicted"/>
<organism evidence="4 5">
    <name type="scientific">Arabidopsis thaliana x Arabidopsis arenosa</name>
    <dbReference type="NCBI Taxonomy" id="1240361"/>
    <lineage>
        <taxon>Eukaryota</taxon>
        <taxon>Viridiplantae</taxon>
        <taxon>Streptophyta</taxon>
        <taxon>Embryophyta</taxon>
        <taxon>Tracheophyta</taxon>
        <taxon>Spermatophyta</taxon>
        <taxon>Magnoliopsida</taxon>
        <taxon>eudicotyledons</taxon>
        <taxon>Gunneridae</taxon>
        <taxon>Pentapetalae</taxon>
        <taxon>rosids</taxon>
        <taxon>malvids</taxon>
        <taxon>Brassicales</taxon>
        <taxon>Brassicaceae</taxon>
        <taxon>Camelineae</taxon>
        <taxon>Arabidopsis</taxon>
    </lineage>
</organism>
<feature type="transmembrane region" description="Helical" evidence="2">
    <location>
        <begin position="186"/>
        <end position="204"/>
    </location>
</feature>
<keyword evidence="2" id="KW-0472">Membrane</keyword>
<keyword evidence="1" id="KW-0547">Nucleotide-binding</keyword>
<evidence type="ECO:0000313" key="5">
    <source>
        <dbReference type="Proteomes" id="UP000694240"/>
    </source>
</evidence>
<name>A0A8T2DUV0_9BRAS</name>
<dbReference type="PROSITE" id="PS50011">
    <property type="entry name" value="PROTEIN_KINASE_DOM"/>
    <property type="match status" value="1"/>
</dbReference>
<dbReference type="InterPro" id="IPR017441">
    <property type="entry name" value="Protein_kinase_ATP_BS"/>
</dbReference>
<comment type="caution">
    <text evidence="4">The sequence shown here is derived from an EMBL/GenBank/DDBJ whole genome shotgun (WGS) entry which is preliminary data.</text>
</comment>
<feature type="transmembrane region" description="Helical" evidence="2">
    <location>
        <begin position="319"/>
        <end position="342"/>
    </location>
</feature>
<dbReference type="InterPro" id="IPR001245">
    <property type="entry name" value="Ser-Thr/Tyr_kinase_cat_dom"/>
</dbReference>